<keyword evidence="4" id="KW-1185">Reference proteome</keyword>
<dbReference type="RefSeq" id="WP_144992389.1">
    <property type="nucleotide sequence ID" value="NZ_VNJK01000002.1"/>
</dbReference>
<dbReference type="InterPro" id="IPR008279">
    <property type="entry name" value="PEP-util_enz_mobile_dom"/>
</dbReference>
<feature type="domain" description="Pyruvate phosphate dikinase AMP/ATP-binding" evidence="2">
    <location>
        <begin position="241"/>
        <end position="285"/>
    </location>
</feature>
<evidence type="ECO:0008006" key="5">
    <source>
        <dbReference type="Google" id="ProtNLM"/>
    </source>
</evidence>
<dbReference type="OrthoDB" id="9765468at2"/>
<evidence type="ECO:0000259" key="2">
    <source>
        <dbReference type="Pfam" id="PF01326"/>
    </source>
</evidence>
<protein>
    <recommendedName>
        <fullName evidence="5">Phosphoenolpyruvate synthase</fullName>
    </recommendedName>
</protein>
<proteinExistence type="predicted"/>
<dbReference type="GO" id="GO:0005524">
    <property type="term" value="F:ATP binding"/>
    <property type="evidence" value="ECO:0007669"/>
    <property type="project" value="InterPro"/>
</dbReference>
<dbReference type="PANTHER" id="PTHR43615:SF1">
    <property type="entry name" value="PPDK_N DOMAIN-CONTAINING PROTEIN"/>
    <property type="match status" value="1"/>
</dbReference>
<dbReference type="Pfam" id="PF00391">
    <property type="entry name" value="PEP-utilizers"/>
    <property type="match status" value="1"/>
</dbReference>
<dbReference type="Proteomes" id="UP000318102">
    <property type="component" value="Unassembled WGS sequence"/>
</dbReference>
<name>A0A559IPW3_9BACL</name>
<dbReference type="InterPro" id="IPR002192">
    <property type="entry name" value="PPDK_AMP/ATP-bd"/>
</dbReference>
<dbReference type="Gene3D" id="3.50.30.10">
    <property type="entry name" value="Phosphohistidine domain"/>
    <property type="match status" value="1"/>
</dbReference>
<dbReference type="InterPro" id="IPR036637">
    <property type="entry name" value="Phosphohistidine_dom_sf"/>
</dbReference>
<reference evidence="3 4" key="1">
    <citation type="submission" date="2019-07" db="EMBL/GenBank/DDBJ databases">
        <authorList>
            <person name="Kim J."/>
        </authorList>
    </citation>
    <scope>NUCLEOTIDE SEQUENCE [LARGE SCALE GENOMIC DNA]</scope>
    <source>
        <strain evidence="3 4">N4</strain>
    </source>
</reference>
<sequence>MTKHIPQRDQQPWMVLHLSAEKGEFTAVGGKAARLIELHQRHYPVPHGFVVTVAAFQRYCEYNQIDTNCDESDRKLQADQVLKGNYPPELKHEIEQALLYYSFTTYAIRSSSILEDGTINSMAGQYHTYLNATVDEVFTLIKACWASMYSTAAVAYNERNLTVNAFQMGVIVQEQKNPQYAGVLFTMNPVSKDTDHLIIEWVEGLGDKLVSGEVTPNRIVVSRLTRQVTFHVGTALPPHLILRLVQLSLSIEQDYQFPIDVEWCIEEDEVIILQVRPITALQGKQNIIWTNVNMVENFPTVVTPFTWSIVSSFYQHYTRQMMKLFGWKDSELEPLRTVIDYSTGIHAGRIYYNLSNWYECAYLLPIGPLLKTLLDNFIGQQVPFPFIPNTDIPSKFNKQNKIRRYLSFSYHFTKLWMSASTRVEQYETAFYERRSKWRADGYKQLSLQQLLQVLDDIMNGLVKHYYDRPAVVDLLAAVFPGGLKLLVKRWLQNVDINTDLAVVHLMQTEDLRSLEPSHLIEEQAILIHSHASWQRLLEENKLEELELQLHGEARKKFELFMEQYGGRCYHDCTIVSPTFEERHDLYWQLVRKYQAASQQRTSSSSNPSLTQETQSSVIDWTAHIQQSLTRWQRVAFRFLLHHTHQSIRLRERSRIIRSLLFGEIRQIALQLGQRLVEKGHLEQVDQIFYLQWNEIQDLAYGKYQFPETIPMLIALRQNAHQNNESTEPPSLFVREQSIYYQSQPMPTVDYDQEHTRLVGIAVSGGTVTGRARIIFDPVNDPGLEPGDILVTRSTDPGWTPLFKIAAGLVVEKGGMLSHCAIVAREFGIPAIAAVERATSRIADGDILILHGDTGEIERVELAADVRDII</sequence>
<feature type="domain" description="PEP-utilising enzyme mobile" evidence="1">
    <location>
        <begin position="784"/>
        <end position="854"/>
    </location>
</feature>
<dbReference type="EMBL" id="VNJK01000002">
    <property type="protein sequence ID" value="TVX89675.1"/>
    <property type="molecule type" value="Genomic_DNA"/>
</dbReference>
<feature type="domain" description="Pyruvate phosphate dikinase AMP/ATP-binding" evidence="2">
    <location>
        <begin position="27"/>
        <end position="228"/>
    </location>
</feature>
<dbReference type="InterPro" id="IPR013815">
    <property type="entry name" value="ATP_grasp_subdomain_1"/>
</dbReference>
<accession>A0A559IPW3</accession>
<comment type="caution">
    <text evidence="3">The sequence shown here is derived from an EMBL/GenBank/DDBJ whole genome shotgun (WGS) entry which is preliminary data.</text>
</comment>
<dbReference type="Gene3D" id="3.30.470.20">
    <property type="entry name" value="ATP-grasp fold, B domain"/>
    <property type="match status" value="2"/>
</dbReference>
<dbReference type="Pfam" id="PF01326">
    <property type="entry name" value="PPDK_N"/>
    <property type="match status" value="2"/>
</dbReference>
<dbReference type="InterPro" id="IPR051549">
    <property type="entry name" value="PEP_Utilizing_Enz"/>
</dbReference>
<gene>
    <name evidence="3" type="ORF">FPZ44_18095</name>
</gene>
<evidence type="ECO:0000313" key="4">
    <source>
        <dbReference type="Proteomes" id="UP000318102"/>
    </source>
</evidence>
<dbReference type="AlphaFoldDB" id="A0A559IPW3"/>
<evidence type="ECO:0000313" key="3">
    <source>
        <dbReference type="EMBL" id="TVX89675.1"/>
    </source>
</evidence>
<dbReference type="Gene3D" id="3.30.1490.20">
    <property type="entry name" value="ATP-grasp fold, A domain"/>
    <property type="match status" value="1"/>
</dbReference>
<dbReference type="PANTHER" id="PTHR43615">
    <property type="entry name" value="PHOSPHOENOLPYRUVATE SYNTHASE-RELATED"/>
    <property type="match status" value="1"/>
</dbReference>
<dbReference type="SUPFAM" id="SSF52009">
    <property type="entry name" value="Phosphohistidine domain"/>
    <property type="match status" value="1"/>
</dbReference>
<organism evidence="3 4">
    <name type="scientific">Paenibacillus agilis</name>
    <dbReference type="NCBI Taxonomy" id="3020863"/>
    <lineage>
        <taxon>Bacteria</taxon>
        <taxon>Bacillati</taxon>
        <taxon>Bacillota</taxon>
        <taxon>Bacilli</taxon>
        <taxon>Bacillales</taxon>
        <taxon>Paenibacillaceae</taxon>
        <taxon>Paenibacillus</taxon>
    </lineage>
</organism>
<dbReference type="GO" id="GO:0016301">
    <property type="term" value="F:kinase activity"/>
    <property type="evidence" value="ECO:0007669"/>
    <property type="project" value="InterPro"/>
</dbReference>
<dbReference type="SUPFAM" id="SSF56059">
    <property type="entry name" value="Glutathione synthetase ATP-binding domain-like"/>
    <property type="match status" value="1"/>
</dbReference>
<evidence type="ECO:0000259" key="1">
    <source>
        <dbReference type="Pfam" id="PF00391"/>
    </source>
</evidence>